<organism evidence="5 6">
    <name type="scientific">Roseivirga misakiensis</name>
    <dbReference type="NCBI Taxonomy" id="1563681"/>
    <lineage>
        <taxon>Bacteria</taxon>
        <taxon>Pseudomonadati</taxon>
        <taxon>Bacteroidota</taxon>
        <taxon>Cytophagia</taxon>
        <taxon>Cytophagales</taxon>
        <taxon>Roseivirgaceae</taxon>
        <taxon>Roseivirga</taxon>
    </lineage>
</organism>
<evidence type="ECO:0000313" key="5">
    <source>
        <dbReference type="EMBL" id="OEK04982.1"/>
    </source>
</evidence>
<dbReference type="SUPFAM" id="SSF52833">
    <property type="entry name" value="Thioredoxin-like"/>
    <property type="match status" value="1"/>
</dbReference>
<dbReference type="PROSITE" id="PS00194">
    <property type="entry name" value="THIOREDOXIN_1"/>
    <property type="match status" value="1"/>
</dbReference>
<dbReference type="Proteomes" id="UP000095552">
    <property type="component" value="Unassembled WGS sequence"/>
</dbReference>
<gene>
    <name evidence="5" type="ORF">BFP71_16275</name>
</gene>
<dbReference type="GO" id="GO:0030313">
    <property type="term" value="C:cell envelope"/>
    <property type="evidence" value="ECO:0007669"/>
    <property type="project" value="UniProtKB-SubCell"/>
</dbReference>
<evidence type="ECO:0000256" key="3">
    <source>
        <dbReference type="ARBA" id="ARBA00023284"/>
    </source>
</evidence>
<dbReference type="PANTHER" id="PTHR42852">
    <property type="entry name" value="THIOL:DISULFIDE INTERCHANGE PROTEIN DSBE"/>
    <property type="match status" value="1"/>
</dbReference>
<dbReference type="PROSITE" id="PS51352">
    <property type="entry name" value="THIOREDOXIN_2"/>
    <property type="match status" value="1"/>
</dbReference>
<dbReference type="OrthoDB" id="6399635at2"/>
<proteinExistence type="predicted"/>
<dbReference type="InterPro" id="IPR013766">
    <property type="entry name" value="Thioredoxin_domain"/>
</dbReference>
<dbReference type="PANTHER" id="PTHR42852:SF13">
    <property type="entry name" value="PROTEIN DIPZ"/>
    <property type="match status" value="1"/>
</dbReference>
<keyword evidence="2" id="KW-0201">Cytochrome c-type biogenesis</keyword>
<dbReference type="EMBL" id="MDGQ01000005">
    <property type="protein sequence ID" value="OEK04982.1"/>
    <property type="molecule type" value="Genomic_DNA"/>
</dbReference>
<dbReference type="AlphaFoldDB" id="A0A1E5T0S7"/>
<dbReference type="RefSeq" id="WP_069836486.1">
    <property type="nucleotide sequence ID" value="NZ_MDGQ01000005.1"/>
</dbReference>
<evidence type="ECO:0000259" key="4">
    <source>
        <dbReference type="PROSITE" id="PS51352"/>
    </source>
</evidence>
<sequence>MNTILVVEQLNMLSQRTTMKNPFKPLLLLTLCSIVCLASCDKQEEVPANGFIVSGNIPGLETEFMSTSYRGPDGERVNDSVFVKDGKFTYTGTITSPSFIVFWPNDEKTIKRSGRGYYPAKSSQFAFLASPGDRIEFKGEVTDFINAYPSGTAANDDLAKINSEIFPKLNASVNTQLEINKLVADDPKIEELRATMSAIDEEVLEIKKQFIKDNPASQAAAWYLSDMMVRSQISQEEAIATFKAFDSSLEGYTFYNQVAMRVEGIESTLPGKIMPNFTTELTLDGKPFALDELRGKHVLIDFWGIWCGPCVEEMPKVKEYQEKYKDKLYVLGVNSGDTKERIEKFIGENGYDWKQIMTGRGADDLVLKLNVAGFPTKFILDPEGEILHRYVGETIDAFAAIDEILQD</sequence>
<dbReference type="InterPro" id="IPR013740">
    <property type="entry name" value="Redoxin"/>
</dbReference>
<evidence type="ECO:0000256" key="1">
    <source>
        <dbReference type="ARBA" id="ARBA00004196"/>
    </source>
</evidence>
<dbReference type="GO" id="GO:0016491">
    <property type="term" value="F:oxidoreductase activity"/>
    <property type="evidence" value="ECO:0007669"/>
    <property type="project" value="InterPro"/>
</dbReference>
<keyword evidence="6" id="KW-1185">Reference proteome</keyword>
<accession>A0A1E5T0S7</accession>
<dbReference type="STRING" id="1563681.BFP71_16275"/>
<dbReference type="InterPro" id="IPR025380">
    <property type="entry name" value="DUF4369"/>
</dbReference>
<dbReference type="InterPro" id="IPR050553">
    <property type="entry name" value="Thioredoxin_ResA/DsbE_sf"/>
</dbReference>
<evidence type="ECO:0000256" key="2">
    <source>
        <dbReference type="ARBA" id="ARBA00022748"/>
    </source>
</evidence>
<dbReference type="Gene3D" id="3.40.30.10">
    <property type="entry name" value="Glutaredoxin"/>
    <property type="match status" value="1"/>
</dbReference>
<dbReference type="CDD" id="cd02966">
    <property type="entry name" value="TlpA_like_family"/>
    <property type="match status" value="1"/>
</dbReference>
<comment type="subcellular location">
    <subcellularLocation>
        <location evidence="1">Cell envelope</location>
    </subcellularLocation>
</comment>
<feature type="domain" description="Thioredoxin" evidence="4">
    <location>
        <begin position="268"/>
        <end position="407"/>
    </location>
</feature>
<dbReference type="Pfam" id="PF14289">
    <property type="entry name" value="DUF4369"/>
    <property type="match status" value="1"/>
</dbReference>
<dbReference type="InterPro" id="IPR036249">
    <property type="entry name" value="Thioredoxin-like_sf"/>
</dbReference>
<keyword evidence="3" id="KW-0676">Redox-active center</keyword>
<reference evidence="5 6" key="1">
    <citation type="submission" date="2016-08" db="EMBL/GenBank/DDBJ databases">
        <title>Draft genome of Fabibacter sp. strain SK-8.</title>
        <authorList>
            <person name="Wong S.-K."/>
            <person name="Hamasaki K."/>
            <person name="Yoshizawa S."/>
        </authorList>
    </citation>
    <scope>NUCLEOTIDE SEQUENCE [LARGE SCALE GENOMIC DNA]</scope>
    <source>
        <strain evidence="5 6">SK-8</strain>
    </source>
</reference>
<dbReference type="Pfam" id="PF08534">
    <property type="entry name" value="Redoxin"/>
    <property type="match status" value="1"/>
</dbReference>
<dbReference type="InterPro" id="IPR017937">
    <property type="entry name" value="Thioredoxin_CS"/>
</dbReference>
<comment type="caution">
    <text evidence="5">The sequence shown here is derived from an EMBL/GenBank/DDBJ whole genome shotgun (WGS) entry which is preliminary data.</text>
</comment>
<protein>
    <recommendedName>
        <fullName evidence="4">Thioredoxin domain-containing protein</fullName>
    </recommendedName>
</protein>
<dbReference type="GO" id="GO:0017004">
    <property type="term" value="P:cytochrome complex assembly"/>
    <property type="evidence" value="ECO:0007669"/>
    <property type="project" value="UniProtKB-KW"/>
</dbReference>
<name>A0A1E5T0S7_9BACT</name>
<evidence type="ECO:0000313" key="6">
    <source>
        <dbReference type="Proteomes" id="UP000095552"/>
    </source>
</evidence>